<sequence length="223" mass="25733">MYDNIRITVCLQDHICFFIGEIIDVLKHHKWWYYCCLCDAPVCHVGNVFYCYLCRVECVDAIRRYRIKIIVSHSNGSNIFILQDDEVMQILKKSCSEFLIDERNSSPSTDDYTVLNSIISQLMNKKIVFIVDPRPVGYELNTSLHIVRAICDDIDIVKFLEDSTHDNQQQTVNHDFHARISSSQGSNLFGNHQPLTIREELRSAFGQCENTVEAVEKMDECSG</sequence>
<name>A0A444XGB6_ARAHY</name>
<organism evidence="1 2">
    <name type="scientific">Arachis hypogaea</name>
    <name type="common">Peanut</name>
    <dbReference type="NCBI Taxonomy" id="3818"/>
    <lineage>
        <taxon>Eukaryota</taxon>
        <taxon>Viridiplantae</taxon>
        <taxon>Streptophyta</taxon>
        <taxon>Embryophyta</taxon>
        <taxon>Tracheophyta</taxon>
        <taxon>Spermatophyta</taxon>
        <taxon>Magnoliopsida</taxon>
        <taxon>eudicotyledons</taxon>
        <taxon>Gunneridae</taxon>
        <taxon>Pentapetalae</taxon>
        <taxon>rosids</taxon>
        <taxon>fabids</taxon>
        <taxon>Fabales</taxon>
        <taxon>Fabaceae</taxon>
        <taxon>Papilionoideae</taxon>
        <taxon>50 kb inversion clade</taxon>
        <taxon>dalbergioids sensu lato</taxon>
        <taxon>Dalbergieae</taxon>
        <taxon>Pterocarpus clade</taxon>
        <taxon>Arachis</taxon>
    </lineage>
</organism>
<proteinExistence type="predicted"/>
<dbReference type="Proteomes" id="UP000289738">
    <property type="component" value="Chromosome B09"/>
</dbReference>
<comment type="caution">
    <text evidence="1">The sequence shown here is derived from an EMBL/GenBank/DDBJ whole genome shotgun (WGS) entry which is preliminary data.</text>
</comment>
<gene>
    <name evidence="1" type="ORF">Ahy_B09g095795</name>
</gene>
<reference evidence="1 2" key="1">
    <citation type="submission" date="2019-01" db="EMBL/GenBank/DDBJ databases">
        <title>Sequencing of cultivated peanut Arachis hypogaea provides insights into genome evolution and oil improvement.</title>
        <authorList>
            <person name="Chen X."/>
        </authorList>
    </citation>
    <scope>NUCLEOTIDE SEQUENCE [LARGE SCALE GENOMIC DNA]</scope>
    <source>
        <strain evidence="2">cv. Fuhuasheng</strain>
        <tissue evidence="1">Leaves</tissue>
    </source>
</reference>
<accession>A0A444XGB6</accession>
<keyword evidence="2" id="KW-1185">Reference proteome</keyword>
<evidence type="ECO:0000313" key="2">
    <source>
        <dbReference type="Proteomes" id="UP000289738"/>
    </source>
</evidence>
<dbReference type="AlphaFoldDB" id="A0A444XGB6"/>
<dbReference type="InterPro" id="IPR012340">
    <property type="entry name" value="NA-bd_OB-fold"/>
</dbReference>
<evidence type="ECO:0000313" key="1">
    <source>
        <dbReference type="EMBL" id="RYQ88828.1"/>
    </source>
</evidence>
<dbReference type="EMBL" id="SDMP01000019">
    <property type="protein sequence ID" value="RYQ88828.1"/>
    <property type="molecule type" value="Genomic_DNA"/>
</dbReference>
<protein>
    <submittedName>
        <fullName evidence="1">Uncharacterized protein</fullName>
    </submittedName>
</protein>
<dbReference type="Gene3D" id="2.40.50.140">
    <property type="entry name" value="Nucleic acid-binding proteins"/>
    <property type="match status" value="1"/>
</dbReference>
<dbReference type="SUPFAM" id="SSF50249">
    <property type="entry name" value="Nucleic acid-binding proteins"/>
    <property type="match status" value="1"/>
</dbReference>